<reference evidence="1" key="1">
    <citation type="journal article" date="2015" name="Proc. Natl. Acad. Sci. U.S.A.">
        <title>Bacterial clade with the ribosomal RNA operon on a small plasmid rather than the chromosome.</title>
        <authorList>
            <person name="Anda M."/>
            <person name="Ohtsubo Y."/>
            <person name="Okubo T."/>
            <person name="Sugawara M."/>
            <person name="Nagata Y."/>
            <person name="Tsuda M."/>
            <person name="Minamisawa K."/>
            <person name="Mitsui H."/>
        </authorList>
    </citation>
    <scope>NUCLEOTIDE SEQUENCE</scope>
    <source>
        <strain evidence="1">DSM 21988</strain>
    </source>
</reference>
<dbReference type="InterPro" id="IPR010385">
    <property type="entry name" value="DUF982"/>
</dbReference>
<dbReference type="Pfam" id="PF06169">
    <property type="entry name" value="DUF982"/>
    <property type="match status" value="1"/>
</dbReference>
<dbReference type="EMBL" id="LC066371">
    <property type="protein sequence ID" value="BAT26015.1"/>
    <property type="molecule type" value="Genomic_DNA"/>
</dbReference>
<dbReference type="Gene3D" id="6.10.250.730">
    <property type="match status" value="1"/>
</dbReference>
<evidence type="ECO:0000313" key="1">
    <source>
        <dbReference type="EMBL" id="BAT26015.1"/>
    </source>
</evidence>
<protein>
    <recommendedName>
        <fullName evidence="2">DUF982 domain-containing protein</fullName>
    </recommendedName>
</protein>
<evidence type="ECO:0008006" key="2">
    <source>
        <dbReference type="Google" id="ProtNLM"/>
    </source>
</evidence>
<accession>A0A0P0YWZ3</accession>
<organism evidence="1">
    <name type="scientific">Aureimonas altamirensis</name>
    <dbReference type="NCBI Taxonomy" id="370622"/>
    <lineage>
        <taxon>Bacteria</taxon>
        <taxon>Pseudomonadati</taxon>
        <taxon>Pseudomonadota</taxon>
        <taxon>Alphaproteobacteria</taxon>
        <taxon>Hyphomicrobiales</taxon>
        <taxon>Aurantimonadaceae</taxon>
        <taxon>Aureimonas</taxon>
    </lineage>
</organism>
<sequence length="101" mass="11035">MKIGEFREPVTVLVGIGVPVEVSDVRHALELMIDWPHRTRRTGHFACIDTCRQALNGRCDTETAREAFISFAEGAGILMPTLNDTILAAKSAPAAVEPFRA</sequence>
<dbReference type="AlphaFoldDB" id="A0A0P0YWZ3"/>
<proteinExistence type="predicted"/>
<name>A0A0P0YWZ3_9HYPH</name>